<dbReference type="Proteomes" id="UP001337305">
    <property type="component" value="Unassembled WGS sequence"/>
</dbReference>
<dbReference type="Gene3D" id="3.20.20.370">
    <property type="entry name" value="Glycoside hydrolase/deacetylase"/>
    <property type="match status" value="1"/>
</dbReference>
<dbReference type="InterPro" id="IPR011330">
    <property type="entry name" value="Glyco_hydro/deAcase_b/a-brl"/>
</dbReference>
<dbReference type="InterPro" id="IPR002509">
    <property type="entry name" value="NODB_dom"/>
</dbReference>
<dbReference type="InterPro" id="IPR051398">
    <property type="entry name" value="Polysacch_Deacetylase"/>
</dbReference>
<name>A0ABU7XQK2_9FLAO</name>
<reference evidence="4 5" key="1">
    <citation type="submission" date="2022-09" db="EMBL/GenBank/DDBJ databases">
        <title>Genome sequencing of Flavivirga sp. MEBiC05379.</title>
        <authorList>
            <person name="Oh H.-M."/>
            <person name="Kwon K.K."/>
            <person name="Park M.J."/>
            <person name="Yang S.-H."/>
        </authorList>
    </citation>
    <scope>NUCLEOTIDE SEQUENCE [LARGE SCALE GENOMIC DNA]</scope>
    <source>
        <strain evidence="4 5">MEBiC05379</strain>
    </source>
</reference>
<gene>
    <name evidence="4" type="ORF">N1F79_07725</name>
</gene>
<accession>A0ABU7XQK2</accession>
<evidence type="ECO:0000256" key="1">
    <source>
        <dbReference type="ARBA" id="ARBA00004613"/>
    </source>
</evidence>
<dbReference type="SUPFAM" id="SSF88713">
    <property type="entry name" value="Glycoside hydrolase/deacetylase"/>
    <property type="match status" value="1"/>
</dbReference>
<comment type="caution">
    <text evidence="4">The sequence shown here is derived from an EMBL/GenBank/DDBJ whole genome shotgun (WGS) entry which is preliminary data.</text>
</comment>
<evidence type="ECO:0000259" key="3">
    <source>
        <dbReference type="PROSITE" id="PS51677"/>
    </source>
</evidence>
<dbReference type="EMBL" id="JAODOP010000004">
    <property type="protein sequence ID" value="MEF3833015.1"/>
    <property type="molecule type" value="Genomic_DNA"/>
</dbReference>
<dbReference type="CDD" id="cd10918">
    <property type="entry name" value="CE4_NodB_like_5s_6s"/>
    <property type="match status" value="1"/>
</dbReference>
<keyword evidence="5" id="KW-1185">Reference proteome</keyword>
<feature type="domain" description="NodB homology" evidence="3">
    <location>
        <begin position="14"/>
        <end position="266"/>
    </location>
</feature>
<evidence type="ECO:0000313" key="4">
    <source>
        <dbReference type="EMBL" id="MEF3833015.1"/>
    </source>
</evidence>
<proteinExistence type="predicted"/>
<dbReference type="PANTHER" id="PTHR34216">
    <property type="match status" value="1"/>
</dbReference>
<dbReference type="PANTHER" id="PTHR34216:SF3">
    <property type="entry name" value="POLY-BETA-1,6-N-ACETYL-D-GLUCOSAMINE N-DEACETYLASE"/>
    <property type="match status" value="1"/>
</dbReference>
<protein>
    <submittedName>
        <fullName evidence="4">Polysaccharide deacetylase family protein</fullName>
    </submittedName>
</protein>
<sequence length="266" mass="31649">MAPKDLLENNCHDNGFLLSFDDGLQEVYTEIYPILKKKNIKAIFFINPNFIGNKEGLYKHYISIIIVYLKKNNFEKELLEAIAKIFSFTYNGIEEFKQKFTSIKFDESEKVNEVLNLLNINIEDYLEKHKPYITKEQIQEMIKDGFYFGGHTMTHPPLIQLSHEEQKAEIIDSINWLKHNFDINYSFFSFPFSDRSISKKILEELLEYDSNIKIFGNSGLKKDMDERIIQRFSLENPAKRIEKRIVEENLYKYFNKVIGKYHIKRK</sequence>
<keyword evidence="2" id="KW-0732">Signal</keyword>
<comment type="subcellular location">
    <subcellularLocation>
        <location evidence="1">Secreted</location>
    </subcellularLocation>
</comment>
<dbReference type="Pfam" id="PF01522">
    <property type="entry name" value="Polysacc_deac_1"/>
    <property type="match status" value="2"/>
</dbReference>
<dbReference type="PROSITE" id="PS51677">
    <property type="entry name" value="NODB"/>
    <property type="match status" value="1"/>
</dbReference>
<evidence type="ECO:0000256" key="2">
    <source>
        <dbReference type="ARBA" id="ARBA00022729"/>
    </source>
</evidence>
<organism evidence="4 5">
    <name type="scientific">Flavivirga spongiicola</name>
    <dbReference type="NCBI Taxonomy" id="421621"/>
    <lineage>
        <taxon>Bacteria</taxon>
        <taxon>Pseudomonadati</taxon>
        <taxon>Bacteroidota</taxon>
        <taxon>Flavobacteriia</taxon>
        <taxon>Flavobacteriales</taxon>
        <taxon>Flavobacteriaceae</taxon>
        <taxon>Flavivirga</taxon>
    </lineage>
</organism>
<evidence type="ECO:0000313" key="5">
    <source>
        <dbReference type="Proteomes" id="UP001337305"/>
    </source>
</evidence>